<keyword evidence="6" id="KW-0808">Transferase</keyword>
<keyword evidence="6" id="KW-0723">Serine/threonine-protein kinase</keyword>
<dbReference type="SUPFAM" id="SSF56112">
    <property type="entry name" value="Protein kinase-like (PK-like)"/>
    <property type="match status" value="1"/>
</dbReference>
<evidence type="ECO:0000259" key="5">
    <source>
        <dbReference type="PROSITE" id="PS50011"/>
    </source>
</evidence>
<comment type="caution">
    <text evidence="6">The sequence shown here is derived from an EMBL/GenBank/DDBJ whole genome shotgun (WGS) entry which is preliminary data.</text>
</comment>
<dbReference type="Gene3D" id="1.10.510.10">
    <property type="entry name" value="Transferase(Phosphotransferase) domain 1"/>
    <property type="match status" value="1"/>
</dbReference>
<dbReference type="CDD" id="cd14014">
    <property type="entry name" value="STKc_PknB_like"/>
    <property type="match status" value="1"/>
</dbReference>
<evidence type="ECO:0000256" key="3">
    <source>
        <dbReference type="PROSITE-ProRule" id="PRU10141"/>
    </source>
</evidence>
<dbReference type="InterPro" id="IPR000719">
    <property type="entry name" value="Prot_kinase_dom"/>
</dbReference>
<dbReference type="InterPro" id="IPR011009">
    <property type="entry name" value="Kinase-like_dom_sf"/>
</dbReference>
<reference evidence="6 7" key="1">
    <citation type="journal article" date="2011" name="J. Bacteriol.">
        <title>Genome sequence of Chthoniobacter flavus Ellin428, an aerobic heterotrophic soil bacterium.</title>
        <authorList>
            <person name="Kant R."/>
            <person name="van Passel M.W."/>
            <person name="Palva A."/>
            <person name="Lucas S."/>
            <person name="Lapidus A."/>
            <person name="Glavina Del Rio T."/>
            <person name="Dalin E."/>
            <person name="Tice H."/>
            <person name="Bruce D."/>
            <person name="Goodwin L."/>
            <person name="Pitluck S."/>
            <person name="Larimer F.W."/>
            <person name="Land M.L."/>
            <person name="Hauser L."/>
            <person name="Sangwan P."/>
            <person name="de Vos W.M."/>
            <person name="Janssen P.H."/>
            <person name="Smidt H."/>
        </authorList>
    </citation>
    <scope>NUCLEOTIDE SEQUENCE [LARGE SCALE GENOMIC DNA]</scope>
    <source>
        <strain evidence="6 7">Ellin428</strain>
    </source>
</reference>
<name>B4D505_9BACT</name>
<feature type="region of interest" description="Disordered" evidence="4">
    <location>
        <begin position="536"/>
        <end position="570"/>
    </location>
</feature>
<keyword evidence="7" id="KW-1185">Reference proteome</keyword>
<dbReference type="InterPro" id="IPR053235">
    <property type="entry name" value="Ser_Thr_kinase"/>
</dbReference>
<dbReference type="PANTHER" id="PTHR24361">
    <property type="entry name" value="MITOGEN-ACTIVATED KINASE KINASE KINASE"/>
    <property type="match status" value="1"/>
</dbReference>
<keyword evidence="6" id="KW-0418">Kinase</keyword>
<keyword evidence="1 3" id="KW-0547">Nucleotide-binding</keyword>
<feature type="binding site" evidence="3">
    <location>
        <position position="46"/>
    </location>
    <ligand>
        <name>ATP</name>
        <dbReference type="ChEBI" id="CHEBI:30616"/>
    </ligand>
</feature>
<accession>B4D505</accession>
<keyword evidence="2 3" id="KW-0067">ATP-binding</keyword>
<dbReference type="InterPro" id="IPR017441">
    <property type="entry name" value="Protein_kinase_ATP_BS"/>
</dbReference>
<dbReference type="PROSITE" id="PS00108">
    <property type="entry name" value="PROTEIN_KINASE_ST"/>
    <property type="match status" value="1"/>
</dbReference>
<dbReference type="PROSITE" id="PS00107">
    <property type="entry name" value="PROTEIN_KINASE_ATP"/>
    <property type="match status" value="1"/>
</dbReference>
<gene>
    <name evidence="6" type="ORF">CfE428DRAFT_3993</name>
</gene>
<dbReference type="eggNOG" id="COG0515">
    <property type="taxonomic scope" value="Bacteria"/>
</dbReference>
<proteinExistence type="predicted"/>
<evidence type="ECO:0000256" key="1">
    <source>
        <dbReference type="ARBA" id="ARBA00022741"/>
    </source>
</evidence>
<dbReference type="Pfam" id="PF00069">
    <property type="entry name" value="Pkinase"/>
    <property type="match status" value="1"/>
</dbReference>
<dbReference type="STRING" id="497964.CfE428DRAFT_3993"/>
<evidence type="ECO:0000313" key="7">
    <source>
        <dbReference type="Proteomes" id="UP000005824"/>
    </source>
</evidence>
<evidence type="ECO:0000256" key="4">
    <source>
        <dbReference type="SAM" id="MobiDB-lite"/>
    </source>
</evidence>
<dbReference type="PROSITE" id="PS50011">
    <property type="entry name" value="PROTEIN_KINASE_DOM"/>
    <property type="match status" value="1"/>
</dbReference>
<dbReference type="AlphaFoldDB" id="B4D505"/>
<dbReference type="EMBL" id="ABVL01000012">
    <property type="protein sequence ID" value="EDY18608.1"/>
    <property type="molecule type" value="Genomic_DNA"/>
</dbReference>
<protein>
    <submittedName>
        <fullName evidence="6">Serine/threonine protein kinase</fullName>
    </submittedName>
</protein>
<dbReference type="InParanoid" id="B4D505"/>
<dbReference type="GO" id="GO:0005524">
    <property type="term" value="F:ATP binding"/>
    <property type="evidence" value="ECO:0007669"/>
    <property type="project" value="UniProtKB-UniRule"/>
</dbReference>
<evidence type="ECO:0000256" key="2">
    <source>
        <dbReference type="ARBA" id="ARBA00022840"/>
    </source>
</evidence>
<dbReference type="Proteomes" id="UP000005824">
    <property type="component" value="Unassembled WGS sequence"/>
</dbReference>
<dbReference type="InterPro" id="IPR008271">
    <property type="entry name" value="Ser/Thr_kinase_AS"/>
</dbReference>
<evidence type="ECO:0000313" key="6">
    <source>
        <dbReference type="EMBL" id="EDY18608.1"/>
    </source>
</evidence>
<sequence length="570" mass="62238">MATHRLALPAGFRLENYLFMDTLGKGGFGITYRARDLLLNRVVAVKELLPDGIATRVDGSTVVAQSEAHEGDWRWARDRFLKEAQVVASFRHPNIVNVHRLIEANGTVYMVMDLLDGGSYQTRLDRIKREPDEASVRAVIEPLLDGLTEVHRAGLLHRDIKPDNILFNHRGEPVLADFGAAREIVGRTMALTSIITTGYSPLEQYQSKDGLQGAWTDIYALGAVMVRAITGEKPPAATDRLGKDSYGRLAAKPRPGFRAEFLKAVDHALRMEAKDRPQDVATWRKALFPAEKSGAPVLALVAPKGGERWTVGSEQKIRWKVKAPGMVSIKGVDVELWQGDQLVETLAAGVAMTASPVAWKIPAEKAIGPDYHVKLVVRGEEGKVITASAAERFSLAPKPAPQPEGNDQSSAQRKGDFAEKVWGGICWLALLWLFFGGWRVVWTHVFPHLPQATISWVKKQHPAWAPDSQWPDLSGLKGLKFNPATGLGGLGTPGANSPIAPHTWEVIKQANTPSAPFSDFGLHTVRPTPPRSIFGNALLMGSPTPSASPGPTPHQIPTRLTVPDGNFPRN</sequence>
<dbReference type="GO" id="GO:0004674">
    <property type="term" value="F:protein serine/threonine kinase activity"/>
    <property type="evidence" value="ECO:0007669"/>
    <property type="project" value="UniProtKB-KW"/>
</dbReference>
<dbReference type="SMART" id="SM00220">
    <property type="entry name" value="S_TKc"/>
    <property type="match status" value="1"/>
</dbReference>
<organism evidence="6 7">
    <name type="scientific">Chthoniobacter flavus Ellin428</name>
    <dbReference type="NCBI Taxonomy" id="497964"/>
    <lineage>
        <taxon>Bacteria</taxon>
        <taxon>Pseudomonadati</taxon>
        <taxon>Verrucomicrobiota</taxon>
        <taxon>Spartobacteria</taxon>
        <taxon>Chthoniobacterales</taxon>
        <taxon>Chthoniobacteraceae</taxon>
        <taxon>Chthoniobacter</taxon>
    </lineage>
</organism>
<dbReference type="GO" id="GO:0005737">
    <property type="term" value="C:cytoplasm"/>
    <property type="evidence" value="ECO:0007669"/>
    <property type="project" value="TreeGrafter"/>
</dbReference>
<feature type="domain" description="Protein kinase" evidence="5">
    <location>
        <begin position="17"/>
        <end position="288"/>
    </location>
</feature>
<dbReference type="RefSeq" id="WP_006981318.1">
    <property type="nucleotide sequence ID" value="NZ_ABVL01000012.1"/>
</dbReference>